<accession>A0A7S2H604</accession>
<dbReference type="AlphaFoldDB" id="A0A7S2H604"/>
<dbReference type="EMBL" id="HBGQ01069076">
    <property type="protein sequence ID" value="CAD9481187.1"/>
    <property type="molecule type" value="Transcribed_RNA"/>
</dbReference>
<keyword evidence="2" id="KW-0732">Signal</keyword>
<gene>
    <name evidence="3" type="ORF">AAND1436_LOCUS33208</name>
</gene>
<evidence type="ECO:0000256" key="1">
    <source>
        <dbReference type="SAM" id="MobiDB-lite"/>
    </source>
</evidence>
<feature type="compositionally biased region" description="Basic and acidic residues" evidence="1">
    <location>
        <begin position="110"/>
        <end position="129"/>
    </location>
</feature>
<protein>
    <submittedName>
        <fullName evidence="3">Uncharacterized protein</fullName>
    </submittedName>
</protein>
<feature type="chain" id="PRO_5030883673" evidence="2">
    <location>
        <begin position="21"/>
        <end position="129"/>
    </location>
</feature>
<feature type="signal peptide" evidence="2">
    <location>
        <begin position="1"/>
        <end position="20"/>
    </location>
</feature>
<evidence type="ECO:0000256" key="2">
    <source>
        <dbReference type="SAM" id="SignalP"/>
    </source>
</evidence>
<feature type="compositionally biased region" description="Basic and acidic residues" evidence="1">
    <location>
        <begin position="71"/>
        <end position="102"/>
    </location>
</feature>
<reference evidence="3" key="1">
    <citation type="submission" date="2021-01" db="EMBL/GenBank/DDBJ databases">
        <authorList>
            <person name="Corre E."/>
            <person name="Pelletier E."/>
            <person name="Niang G."/>
            <person name="Scheremetjew M."/>
            <person name="Finn R."/>
            <person name="Kale V."/>
            <person name="Holt S."/>
            <person name="Cochrane G."/>
            <person name="Meng A."/>
            <person name="Brown T."/>
            <person name="Cohen L."/>
        </authorList>
    </citation>
    <scope>NUCLEOTIDE SEQUENCE</scope>
    <source>
        <strain evidence="3">CCMP2222</strain>
    </source>
</reference>
<organism evidence="3">
    <name type="scientific">Alexandrium andersonii</name>
    <dbReference type="NCBI Taxonomy" id="327968"/>
    <lineage>
        <taxon>Eukaryota</taxon>
        <taxon>Sar</taxon>
        <taxon>Alveolata</taxon>
        <taxon>Dinophyceae</taxon>
        <taxon>Gonyaulacales</taxon>
        <taxon>Pyrocystaceae</taxon>
        <taxon>Alexandrium</taxon>
    </lineage>
</organism>
<sequence length="129" mass="14934">MARLRFLVISCLSSLTLSHGLDLESWMYSDTNPNGPVRKAWGKVRGILNDKHQQSLEAWEHQARKMYRAEVAAHERKDTEKAEDRQFRKDVKAEQAEAAHQRHMDHKKARADAEAKKEARKKALQDMQG</sequence>
<proteinExistence type="predicted"/>
<feature type="region of interest" description="Disordered" evidence="1">
    <location>
        <begin position="71"/>
        <end position="129"/>
    </location>
</feature>
<evidence type="ECO:0000313" key="3">
    <source>
        <dbReference type="EMBL" id="CAD9481187.1"/>
    </source>
</evidence>
<name>A0A7S2H604_9DINO</name>